<proteinExistence type="predicted"/>
<comment type="caution">
    <text evidence="1">The sequence shown here is derived from an EMBL/GenBank/DDBJ whole genome shotgun (WGS) entry which is preliminary data.</text>
</comment>
<organism evidence="1 2">
    <name type="scientific">Cichorium intybus</name>
    <name type="common">Chicory</name>
    <dbReference type="NCBI Taxonomy" id="13427"/>
    <lineage>
        <taxon>Eukaryota</taxon>
        <taxon>Viridiplantae</taxon>
        <taxon>Streptophyta</taxon>
        <taxon>Embryophyta</taxon>
        <taxon>Tracheophyta</taxon>
        <taxon>Spermatophyta</taxon>
        <taxon>Magnoliopsida</taxon>
        <taxon>eudicotyledons</taxon>
        <taxon>Gunneridae</taxon>
        <taxon>Pentapetalae</taxon>
        <taxon>asterids</taxon>
        <taxon>campanulids</taxon>
        <taxon>Asterales</taxon>
        <taxon>Asteraceae</taxon>
        <taxon>Cichorioideae</taxon>
        <taxon>Cichorieae</taxon>
        <taxon>Cichoriinae</taxon>
        <taxon>Cichorium</taxon>
    </lineage>
</organism>
<evidence type="ECO:0000313" key="1">
    <source>
        <dbReference type="EMBL" id="KAI3740962.1"/>
    </source>
</evidence>
<evidence type="ECO:0000313" key="2">
    <source>
        <dbReference type="Proteomes" id="UP001055811"/>
    </source>
</evidence>
<accession>A0ACB9D2Y4</accession>
<gene>
    <name evidence="1" type="ORF">L2E82_31437</name>
</gene>
<dbReference type="Proteomes" id="UP001055811">
    <property type="component" value="Linkage Group LG05"/>
</dbReference>
<dbReference type="EMBL" id="CM042013">
    <property type="protein sequence ID" value="KAI3740962.1"/>
    <property type="molecule type" value="Genomic_DNA"/>
</dbReference>
<sequence length="67" mass="7758">MEALLIAFMMVIAFFLSRHTVDLSQLIQESAEKNFEGTRIQESKLDLIAQQSKALESIMKEEKNEKR</sequence>
<name>A0ACB9D2Y4_CICIN</name>
<protein>
    <submittedName>
        <fullName evidence="1">Uncharacterized protein</fullName>
    </submittedName>
</protein>
<reference evidence="1 2" key="2">
    <citation type="journal article" date="2022" name="Mol. Ecol. Resour.">
        <title>The genomes of chicory, endive, great burdock and yacon provide insights into Asteraceae paleo-polyploidization history and plant inulin production.</title>
        <authorList>
            <person name="Fan W."/>
            <person name="Wang S."/>
            <person name="Wang H."/>
            <person name="Wang A."/>
            <person name="Jiang F."/>
            <person name="Liu H."/>
            <person name="Zhao H."/>
            <person name="Xu D."/>
            <person name="Zhang Y."/>
        </authorList>
    </citation>
    <scope>NUCLEOTIDE SEQUENCE [LARGE SCALE GENOMIC DNA]</scope>
    <source>
        <strain evidence="2">cv. Punajuju</strain>
        <tissue evidence="1">Leaves</tissue>
    </source>
</reference>
<keyword evidence="2" id="KW-1185">Reference proteome</keyword>
<reference evidence="2" key="1">
    <citation type="journal article" date="2022" name="Mol. Ecol. Resour.">
        <title>The genomes of chicory, endive, great burdock and yacon provide insights into Asteraceae palaeo-polyploidization history and plant inulin production.</title>
        <authorList>
            <person name="Fan W."/>
            <person name="Wang S."/>
            <person name="Wang H."/>
            <person name="Wang A."/>
            <person name="Jiang F."/>
            <person name="Liu H."/>
            <person name="Zhao H."/>
            <person name="Xu D."/>
            <person name="Zhang Y."/>
        </authorList>
    </citation>
    <scope>NUCLEOTIDE SEQUENCE [LARGE SCALE GENOMIC DNA]</scope>
    <source>
        <strain evidence="2">cv. Punajuju</strain>
    </source>
</reference>